<accession>A0A381UZP2</accession>
<dbReference type="PROSITE" id="PS51257">
    <property type="entry name" value="PROKAR_LIPOPROTEIN"/>
    <property type="match status" value="1"/>
</dbReference>
<gene>
    <name evidence="2" type="ORF">METZ01_LOCUS86429</name>
</gene>
<keyword evidence="1" id="KW-0812">Transmembrane</keyword>
<proteinExistence type="predicted"/>
<organism evidence="2">
    <name type="scientific">marine metagenome</name>
    <dbReference type="NCBI Taxonomy" id="408172"/>
    <lineage>
        <taxon>unclassified sequences</taxon>
        <taxon>metagenomes</taxon>
        <taxon>ecological metagenomes</taxon>
    </lineage>
</organism>
<evidence type="ECO:0000313" key="2">
    <source>
        <dbReference type="EMBL" id="SVA33575.1"/>
    </source>
</evidence>
<feature type="transmembrane region" description="Helical" evidence="1">
    <location>
        <begin position="42"/>
        <end position="62"/>
    </location>
</feature>
<feature type="transmembrane region" description="Helical" evidence="1">
    <location>
        <begin position="12"/>
        <end position="30"/>
    </location>
</feature>
<dbReference type="AlphaFoldDB" id="A0A381UZP2"/>
<keyword evidence="1" id="KW-0472">Membrane</keyword>
<keyword evidence="1" id="KW-1133">Transmembrane helix</keyword>
<name>A0A381UZP2_9ZZZZ</name>
<dbReference type="EMBL" id="UINC01007482">
    <property type="protein sequence ID" value="SVA33575.1"/>
    <property type="molecule type" value="Genomic_DNA"/>
</dbReference>
<reference evidence="2" key="1">
    <citation type="submission" date="2018-05" db="EMBL/GenBank/DDBJ databases">
        <authorList>
            <person name="Lanie J.A."/>
            <person name="Ng W.-L."/>
            <person name="Kazmierczak K.M."/>
            <person name="Andrzejewski T.M."/>
            <person name="Davidsen T.M."/>
            <person name="Wayne K.J."/>
            <person name="Tettelin H."/>
            <person name="Glass J.I."/>
            <person name="Rusch D."/>
            <person name="Podicherti R."/>
            <person name="Tsui H.-C.T."/>
            <person name="Winkler M.E."/>
        </authorList>
    </citation>
    <scope>NUCLEOTIDE SEQUENCE</scope>
</reference>
<protein>
    <submittedName>
        <fullName evidence="2">Uncharacterized protein</fullName>
    </submittedName>
</protein>
<sequence length="98" mass="10880">MQDGNKVKSIIEPTACMIALLSISCFHFDANAYLNPATGSMILQALIAGLAVVAVTIKLYWFKLRAFLKGEKFEPEEDLLVDLDVDVDVDVDCEDRKD</sequence>
<evidence type="ECO:0000256" key="1">
    <source>
        <dbReference type="SAM" id="Phobius"/>
    </source>
</evidence>